<feature type="domain" description="DUF306" evidence="6">
    <location>
        <begin position="217"/>
        <end position="319"/>
    </location>
</feature>
<dbReference type="Pfam" id="PF09864">
    <property type="entry name" value="MliC"/>
    <property type="match status" value="1"/>
</dbReference>
<dbReference type="AlphaFoldDB" id="A0A127K7G5"/>
<dbReference type="Gene3D" id="2.40.128.200">
    <property type="match status" value="1"/>
</dbReference>
<evidence type="ECO:0008006" key="10">
    <source>
        <dbReference type="Google" id="ProtNLM"/>
    </source>
</evidence>
<protein>
    <recommendedName>
        <fullName evidence="10">Secreted protein containing HslJ-like protein</fullName>
    </recommendedName>
</protein>
<dbReference type="EMBL" id="CP014646">
    <property type="protein sequence ID" value="AMO37877.1"/>
    <property type="molecule type" value="Genomic_DNA"/>
</dbReference>
<evidence type="ECO:0000313" key="8">
    <source>
        <dbReference type="EMBL" id="AMO37877.1"/>
    </source>
</evidence>
<keyword evidence="1 5" id="KW-0732">Signal</keyword>
<sequence length="325" mass="35174">MSSISRCVLLSTAALVLAGCSMFGSSASSSERAAVLELDPQPPVSFRCGERVVSLRHFGELATLSVEGRNWTLRPERSASGMRIVSVDEDDTEIWVKGNAARLRLNGADLPECRIEGAKPQFRAVGNEPAWRLDIGAQGMELLTEGGDLRAFAPGPLVIDTPGQRSYQGMTAGGEMSVTVFDRLCADTMSGLPHPKTVEVRWQARVLTGCGGDPAELIQGEPWQVLEVDGRRVDDPTHLTLSFSDDGRVAGIAACNRYAGRYALTGEGLRLSQLAATRMACEPGLMEEEQRFLSAADRIRGVALTREGSLELRDGTRVVMRARRN</sequence>
<reference evidence="9" key="1">
    <citation type="submission" date="2016-03" db="EMBL/GenBank/DDBJ databases">
        <authorList>
            <person name="Ma C."/>
            <person name="Zhou S."/>
            <person name="Yang G."/>
        </authorList>
    </citation>
    <scope>NUCLEOTIDE SEQUENCE [LARGE SCALE GENOMIC DNA]</scope>
    <source>
        <strain evidence="9">SgZ-1</strain>
    </source>
</reference>
<evidence type="ECO:0000256" key="4">
    <source>
        <dbReference type="ARBA" id="ARBA00023288"/>
    </source>
</evidence>
<dbReference type="InterPro" id="IPR018660">
    <property type="entry name" value="MliC"/>
</dbReference>
<dbReference type="InterPro" id="IPR005184">
    <property type="entry name" value="DUF306_Meta_HslJ"/>
</dbReference>
<dbReference type="Pfam" id="PF03724">
    <property type="entry name" value="META"/>
    <property type="match status" value="1"/>
</dbReference>
<feature type="signal peptide" evidence="5">
    <location>
        <begin position="1"/>
        <end position="18"/>
    </location>
</feature>
<accession>A0A127K7G5</accession>
<evidence type="ECO:0000256" key="5">
    <source>
        <dbReference type="SAM" id="SignalP"/>
    </source>
</evidence>
<keyword evidence="4" id="KW-0449">Lipoprotein</keyword>
<dbReference type="KEGG" id="thu:AC731_013585"/>
<organism evidence="8 9">
    <name type="scientific">Thauera humireducens</name>
    <dbReference type="NCBI Taxonomy" id="1134435"/>
    <lineage>
        <taxon>Bacteria</taxon>
        <taxon>Pseudomonadati</taxon>
        <taxon>Pseudomonadota</taxon>
        <taxon>Betaproteobacteria</taxon>
        <taxon>Rhodocyclales</taxon>
        <taxon>Zoogloeaceae</taxon>
        <taxon>Thauera</taxon>
    </lineage>
</organism>
<evidence type="ECO:0000256" key="1">
    <source>
        <dbReference type="ARBA" id="ARBA00022729"/>
    </source>
</evidence>
<dbReference type="STRING" id="1134435.AC731_013585"/>
<evidence type="ECO:0000256" key="3">
    <source>
        <dbReference type="ARBA" id="ARBA00023139"/>
    </source>
</evidence>
<dbReference type="InterPro" id="IPR053147">
    <property type="entry name" value="Hsp_HslJ-like"/>
</dbReference>
<dbReference type="InterPro" id="IPR036328">
    <property type="entry name" value="MliC_sf"/>
</dbReference>
<keyword evidence="2" id="KW-0472">Membrane</keyword>
<evidence type="ECO:0000256" key="2">
    <source>
        <dbReference type="ARBA" id="ARBA00023136"/>
    </source>
</evidence>
<dbReference type="InterPro" id="IPR038670">
    <property type="entry name" value="HslJ-like_sf"/>
</dbReference>
<keyword evidence="3" id="KW-0564">Palmitate</keyword>
<dbReference type="Gene3D" id="2.40.128.270">
    <property type="match status" value="1"/>
</dbReference>
<name>A0A127K7G5_9RHOO</name>
<dbReference type="RefSeq" id="WP_048706874.1">
    <property type="nucleotide sequence ID" value="NZ_CP014646.1"/>
</dbReference>
<evidence type="ECO:0000313" key="9">
    <source>
        <dbReference type="Proteomes" id="UP000036902"/>
    </source>
</evidence>
<keyword evidence="9" id="KW-1185">Reference proteome</keyword>
<dbReference type="Proteomes" id="UP000036902">
    <property type="component" value="Chromosome"/>
</dbReference>
<gene>
    <name evidence="8" type="ORF">AC731_013585</name>
</gene>
<feature type="chain" id="PRO_5007797983" description="Secreted protein containing HslJ-like protein" evidence="5">
    <location>
        <begin position="19"/>
        <end position="325"/>
    </location>
</feature>
<feature type="domain" description="C-type lysozyme inhibitor" evidence="7">
    <location>
        <begin position="46"/>
        <end position="109"/>
    </location>
</feature>
<proteinExistence type="predicted"/>
<dbReference type="PANTHER" id="PTHR35535">
    <property type="entry name" value="HEAT SHOCK PROTEIN HSLJ"/>
    <property type="match status" value="1"/>
</dbReference>
<evidence type="ECO:0000259" key="6">
    <source>
        <dbReference type="Pfam" id="PF03724"/>
    </source>
</evidence>
<dbReference type="PANTHER" id="PTHR35535:SF1">
    <property type="entry name" value="HEAT SHOCK PROTEIN HSLJ"/>
    <property type="match status" value="1"/>
</dbReference>
<dbReference type="PROSITE" id="PS51257">
    <property type="entry name" value="PROKAR_LIPOPROTEIN"/>
    <property type="match status" value="1"/>
</dbReference>
<evidence type="ECO:0000259" key="7">
    <source>
        <dbReference type="Pfam" id="PF09864"/>
    </source>
</evidence>
<dbReference type="SUPFAM" id="SSF141488">
    <property type="entry name" value="YdhA-like"/>
    <property type="match status" value="1"/>
</dbReference>